<proteinExistence type="inferred from homology"/>
<comment type="pathway">
    <text evidence="2">Organic acid metabolism; glycolate biosynthesis; glycolate from 2-phosphoglycolate: step 1/1.</text>
</comment>
<comment type="catalytic activity">
    <reaction evidence="1">
        <text>2-phosphoglycolate + H2O = glycolate + phosphate</text>
        <dbReference type="Rhea" id="RHEA:14369"/>
        <dbReference type="ChEBI" id="CHEBI:15377"/>
        <dbReference type="ChEBI" id="CHEBI:29805"/>
        <dbReference type="ChEBI" id="CHEBI:43474"/>
        <dbReference type="ChEBI" id="CHEBI:58033"/>
        <dbReference type="EC" id="3.1.3.18"/>
    </reaction>
</comment>
<name>A0A5K7YKR6_9BACT</name>
<dbReference type="SFLD" id="SFLDS00003">
    <property type="entry name" value="Haloacid_Dehalogenase"/>
    <property type="match status" value="1"/>
</dbReference>
<evidence type="ECO:0000256" key="4">
    <source>
        <dbReference type="ARBA" id="ARBA00013078"/>
    </source>
</evidence>
<dbReference type="Pfam" id="PF13419">
    <property type="entry name" value="HAD_2"/>
    <property type="match status" value="1"/>
</dbReference>
<organism evidence="5 6">
    <name type="scientific">Desulfosarcina alkanivorans</name>
    <dbReference type="NCBI Taxonomy" id="571177"/>
    <lineage>
        <taxon>Bacteria</taxon>
        <taxon>Pseudomonadati</taxon>
        <taxon>Thermodesulfobacteriota</taxon>
        <taxon>Desulfobacteria</taxon>
        <taxon>Desulfobacterales</taxon>
        <taxon>Desulfosarcinaceae</taxon>
        <taxon>Desulfosarcina</taxon>
    </lineage>
</organism>
<dbReference type="EC" id="3.1.3.18" evidence="4"/>
<dbReference type="GO" id="GO:0005829">
    <property type="term" value="C:cytosol"/>
    <property type="evidence" value="ECO:0007669"/>
    <property type="project" value="TreeGrafter"/>
</dbReference>
<keyword evidence="6" id="KW-1185">Reference proteome</keyword>
<evidence type="ECO:0000313" key="6">
    <source>
        <dbReference type="Proteomes" id="UP000427906"/>
    </source>
</evidence>
<dbReference type="InterPro" id="IPR041492">
    <property type="entry name" value="HAD_2"/>
</dbReference>
<comment type="similarity">
    <text evidence="3">Belongs to the HAD-like hydrolase superfamily. CbbY/CbbZ/Gph/YieH family.</text>
</comment>
<dbReference type="InterPro" id="IPR036412">
    <property type="entry name" value="HAD-like_sf"/>
</dbReference>
<dbReference type="SFLD" id="SFLDG01129">
    <property type="entry name" value="C1.5:_HAD__Beta-PGM__Phosphata"/>
    <property type="match status" value="1"/>
</dbReference>
<protein>
    <recommendedName>
        <fullName evidence="4">phosphoglycolate phosphatase</fullName>
        <ecNumber evidence="4">3.1.3.18</ecNumber>
    </recommendedName>
</protein>
<dbReference type="InterPro" id="IPR023198">
    <property type="entry name" value="PGP-like_dom2"/>
</dbReference>
<dbReference type="GO" id="GO:0008967">
    <property type="term" value="F:phosphoglycolate phosphatase activity"/>
    <property type="evidence" value="ECO:0007669"/>
    <property type="project" value="UniProtKB-EC"/>
</dbReference>
<dbReference type="InterPro" id="IPR006439">
    <property type="entry name" value="HAD-SF_hydro_IA"/>
</dbReference>
<dbReference type="PRINTS" id="PR00413">
    <property type="entry name" value="HADHALOGNASE"/>
</dbReference>
<dbReference type="Proteomes" id="UP000427906">
    <property type="component" value="Chromosome"/>
</dbReference>
<evidence type="ECO:0000313" key="5">
    <source>
        <dbReference type="EMBL" id="BBO68770.1"/>
    </source>
</evidence>
<dbReference type="EMBL" id="AP021874">
    <property type="protein sequence ID" value="BBO68770.1"/>
    <property type="molecule type" value="Genomic_DNA"/>
</dbReference>
<dbReference type="NCBIfam" id="TIGR01509">
    <property type="entry name" value="HAD-SF-IA-v3"/>
    <property type="match status" value="1"/>
</dbReference>
<evidence type="ECO:0000256" key="2">
    <source>
        <dbReference type="ARBA" id="ARBA00004818"/>
    </source>
</evidence>
<gene>
    <name evidence="5" type="ORF">DSCA_27000</name>
</gene>
<dbReference type="NCBIfam" id="TIGR01549">
    <property type="entry name" value="HAD-SF-IA-v1"/>
    <property type="match status" value="1"/>
</dbReference>
<accession>A0A5K7YKR6</accession>
<sequence length="206" mass="23185">MTPCLKVVAFDCDGVMFDSREANRAYYNHLLEHFRLPAMTPEQLAYAHMHTVDEALAHLIRDEATRKDAHAYRKRLGYRPFLKFMEMEPGLVPLLEALRPRFKTAVATNRTDTMASVLADNRIDHLFDLVVCALDVQFPKPHPEALFKVAEHFSVSPGEVIYVGDSMVDQLAAEGAGIPLVAYRNPDLKAAHHIRHLAEIEALVGL</sequence>
<evidence type="ECO:0000256" key="3">
    <source>
        <dbReference type="ARBA" id="ARBA00006171"/>
    </source>
</evidence>
<dbReference type="PANTHER" id="PTHR43434:SF1">
    <property type="entry name" value="PHOSPHOGLYCOLATE PHOSPHATASE"/>
    <property type="match status" value="1"/>
</dbReference>
<evidence type="ECO:0000256" key="1">
    <source>
        <dbReference type="ARBA" id="ARBA00000830"/>
    </source>
</evidence>
<dbReference type="KEGG" id="dalk:DSCA_27000"/>
<dbReference type="Gene3D" id="1.10.150.240">
    <property type="entry name" value="Putative phosphatase, domain 2"/>
    <property type="match status" value="1"/>
</dbReference>
<reference evidence="5 6" key="1">
    <citation type="submission" date="2019-11" db="EMBL/GenBank/DDBJ databases">
        <title>Comparative genomics of hydrocarbon-degrading Desulfosarcina strains.</title>
        <authorList>
            <person name="Watanabe M."/>
            <person name="Kojima H."/>
            <person name="Fukui M."/>
        </authorList>
    </citation>
    <scope>NUCLEOTIDE SEQUENCE [LARGE SCALE GENOMIC DNA]</scope>
    <source>
        <strain evidence="5 6">PL12</strain>
    </source>
</reference>
<dbReference type="InterPro" id="IPR050155">
    <property type="entry name" value="HAD-like_hydrolase_sf"/>
</dbReference>
<dbReference type="Gene3D" id="3.40.50.1000">
    <property type="entry name" value="HAD superfamily/HAD-like"/>
    <property type="match status" value="1"/>
</dbReference>
<dbReference type="InterPro" id="IPR023214">
    <property type="entry name" value="HAD_sf"/>
</dbReference>
<dbReference type="GO" id="GO:0006281">
    <property type="term" value="P:DNA repair"/>
    <property type="evidence" value="ECO:0007669"/>
    <property type="project" value="TreeGrafter"/>
</dbReference>
<dbReference type="RefSeq" id="WP_197904785.1">
    <property type="nucleotide sequence ID" value="NZ_AP021874.1"/>
</dbReference>
<dbReference type="PANTHER" id="PTHR43434">
    <property type="entry name" value="PHOSPHOGLYCOLATE PHOSPHATASE"/>
    <property type="match status" value="1"/>
</dbReference>
<dbReference type="AlphaFoldDB" id="A0A5K7YKR6"/>
<dbReference type="SUPFAM" id="SSF56784">
    <property type="entry name" value="HAD-like"/>
    <property type="match status" value="1"/>
</dbReference>